<comment type="caution">
    <text evidence="1">The sequence shown here is derived from an EMBL/GenBank/DDBJ whole genome shotgun (WGS) entry which is preliminary data.</text>
</comment>
<dbReference type="OrthoDB" id="964786at2"/>
<dbReference type="EMBL" id="PVTE01000010">
    <property type="protein sequence ID" value="PRY37713.1"/>
    <property type="molecule type" value="Genomic_DNA"/>
</dbReference>
<protein>
    <submittedName>
        <fullName evidence="1">Uncharacterized protein</fullName>
    </submittedName>
</protein>
<dbReference type="AlphaFoldDB" id="A0A2T0SWI4"/>
<name>A0A2T0SWI4_9BACT</name>
<evidence type="ECO:0000313" key="2">
    <source>
        <dbReference type="Proteomes" id="UP000238375"/>
    </source>
</evidence>
<gene>
    <name evidence="1" type="ORF">CLV58_110183</name>
</gene>
<accession>A0A2T0SWI4</accession>
<keyword evidence="2" id="KW-1185">Reference proteome</keyword>
<organism evidence="1 2">
    <name type="scientific">Spirosoma oryzae</name>
    <dbReference type="NCBI Taxonomy" id="1469603"/>
    <lineage>
        <taxon>Bacteria</taxon>
        <taxon>Pseudomonadati</taxon>
        <taxon>Bacteroidota</taxon>
        <taxon>Cytophagia</taxon>
        <taxon>Cytophagales</taxon>
        <taxon>Cytophagaceae</taxon>
        <taxon>Spirosoma</taxon>
    </lineage>
</organism>
<dbReference type="RefSeq" id="WP_106138429.1">
    <property type="nucleotide sequence ID" value="NZ_PVTE01000010.1"/>
</dbReference>
<reference evidence="1 2" key="1">
    <citation type="submission" date="2018-03" db="EMBL/GenBank/DDBJ databases">
        <title>Genomic Encyclopedia of Archaeal and Bacterial Type Strains, Phase II (KMG-II): from individual species to whole genera.</title>
        <authorList>
            <person name="Goeker M."/>
        </authorList>
    </citation>
    <scope>NUCLEOTIDE SEQUENCE [LARGE SCALE GENOMIC DNA]</scope>
    <source>
        <strain evidence="1 2">DSM 28354</strain>
    </source>
</reference>
<dbReference type="Proteomes" id="UP000238375">
    <property type="component" value="Unassembled WGS sequence"/>
</dbReference>
<sequence>MNPYADLADFLLVHMKPETVLSFRATQEQHDRFYQLLEKEKNGSATAEEIDLISKFMQVEHIMRLAKAKARQHVHHQ</sequence>
<proteinExistence type="predicted"/>
<evidence type="ECO:0000313" key="1">
    <source>
        <dbReference type="EMBL" id="PRY37713.1"/>
    </source>
</evidence>